<dbReference type="RefSeq" id="WP_330199120.1">
    <property type="nucleotide sequence ID" value="NZ_JAZDRP010000004.1"/>
</dbReference>
<evidence type="ECO:0000256" key="6">
    <source>
        <dbReference type="HAMAP-Rule" id="MF_01885"/>
    </source>
</evidence>
<dbReference type="InterPro" id="IPR029026">
    <property type="entry name" value="tRNA_m1G_MTases_N"/>
</dbReference>
<accession>A0ABU7LRB6</accession>
<comment type="function">
    <text evidence="6">Methylates the ribose at the nucleotide 34 wobble position in the two leucyl isoacceptors tRNA(Leu)(CmAA) and tRNA(Leu)(cmnm5UmAA). Catalyzes the methyl transfer from S-adenosyl-L-methionine to the 2'-OH of the wobble nucleotide.</text>
</comment>
<comment type="subunit">
    <text evidence="6">Homodimer.</text>
</comment>
<evidence type="ECO:0000259" key="7">
    <source>
        <dbReference type="Pfam" id="PF00588"/>
    </source>
</evidence>
<keyword evidence="1 6" id="KW-0963">Cytoplasm</keyword>
<comment type="caution">
    <text evidence="8">The sequence shown here is derived from an EMBL/GenBank/DDBJ whole genome shotgun (WGS) entry which is preliminary data.</text>
</comment>
<evidence type="ECO:0000256" key="1">
    <source>
        <dbReference type="ARBA" id="ARBA00022490"/>
    </source>
</evidence>
<dbReference type="EMBL" id="JAZDRP010000004">
    <property type="protein sequence ID" value="MEE2526457.1"/>
    <property type="molecule type" value="Genomic_DNA"/>
</dbReference>
<dbReference type="PIRSF" id="PIRSF029256">
    <property type="entry name" value="SpoU_TrmH_prd"/>
    <property type="match status" value="1"/>
</dbReference>
<reference evidence="8 9" key="1">
    <citation type="submission" date="2024-01" db="EMBL/GenBank/DDBJ databases">
        <title>Hyphobacterium bacterium isolated from marine sediment.</title>
        <authorList>
            <person name="Zhao S."/>
        </authorList>
    </citation>
    <scope>NUCLEOTIDE SEQUENCE [LARGE SCALE GENOMIC DNA]</scope>
    <source>
        <strain evidence="9">HN65</strain>
    </source>
</reference>
<organism evidence="8 9">
    <name type="scientific">Hyphobacterium lacteum</name>
    <dbReference type="NCBI Taxonomy" id="3116575"/>
    <lineage>
        <taxon>Bacteria</taxon>
        <taxon>Pseudomonadati</taxon>
        <taxon>Pseudomonadota</taxon>
        <taxon>Alphaproteobacteria</taxon>
        <taxon>Maricaulales</taxon>
        <taxon>Maricaulaceae</taxon>
        <taxon>Hyphobacterium</taxon>
    </lineage>
</organism>
<dbReference type="Proteomes" id="UP001354971">
    <property type="component" value="Unassembled WGS sequence"/>
</dbReference>
<feature type="binding site" evidence="6">
    <location>
        <position position="99"/>
    </location>
    <ligand>
        <name>S-adenosyl-L-methionine</name>
        <dbReference type="ChEBI" id="CHEBI:59789"/>
    </ligand>
</feature>
<keyword evidence="5 6" id="KW-0819">tRNA processing</keyword>
<dbReference type="PANTHER" id="PTHR42971">
    <property type="entry name" value="TRNA (CYTIDINE(34)-2'-O)-METHYLTRANSFERASE"/>
    <property type="match status" value="1"/>
</dbReference>
<dbReference type="InterPro" id="IPR016914">
    <property type="entry name" value="TrmL"/>
</dbReference>
<keyword evidence="3 6" id="KW-0808">Transferase</keyword>
<comment type="caution">
    <text evidence="6">Lacks conserved residue(s) required for the propagation of feature annotation.</text>
</comment>
<keyword evidence="4 6" id="KW-0949">S-adenosyl-L-methionine</keyword>
<dbReference type="CDD" id="cd18094">
    <property type="entry name" value="SpoU-like_TrmL"/>
    <property type="match status" value="1"/>
</dbReference>
<sequence>MRLVFFQPDIPQNLGASIRLAACFGAGIDVIEPCAFPLNDKAMRRAALDYAPLADFRRHDSYARWQADRGPGRMVLFTTQGATNLWNFSFEPDDQLVFGRESAGVPETVHGDAEARVFIPIRREARSLNVSMSAGIALAEAMRQLS</sequence>
<evidence type="ECO:0000256" key="4">
    <source>
        <dbReference type="ARBA" id="ARBA00022691"/>
    </source>
</evidence>
<dbReference type="GO" id="GO:0032259">
    <property type="term" value="P:methylation"/>
    <property type="evidence" value="ECO:0007669"/>
    <property type="project" value="UniProtKB-KW"/>
</dbReference>
<proteinExistence type="inferred from homology"/>
<dbReference type="PANTHER" id="PTHR42971:SF1">
    <property type="entry name" value="TRNA (CYTIDINE(34)-2'-O)-METHYLTRANSFERASE"/>
    <property type="match status" value="1"/>
</dbReference>
<evidence type="ECO:0000256" key="2">
    <source>
        <dbReference type="ARBA" id="ARBA00022603"/>
    </source>
</evidence>
<dbReference type="Gene3D" id="3.40.1280.10">
    <property type="match status" value="1"/>
</dbReference>
<keyword evidence="9" id="KW-1185">Reference proteome</keyword>
<comment type="catalytic activity">
    <reaction evidence="6">
        <text>cytidine(34) in tRNA + S-adenosyl-L-methionine = 2'-O-methylcytidine(34) in tRNA + S-adenosyl-L-homocysteine + H(+)</text>
        <dbReference type="Rhea" id="RHEA:43084"/>
        <dbReference type="Rhea" id="RHEA-COMP:10331"/>
        <dbReference type="Rhea" id="RHEA-COMP:10332"/>
        <dbReference type="ChEBI" id="CHEBI:15378"/>
        <dbReference type="ChEBI" id="CHEBI:57856"/>
        <dbReference type="ChEBI" id="CHEBI:59789"/>
        <dbReference type="ChEBI" id="CHEBI:74495"/>
        <dbReference type="ChEBI" id="CHEBI:82748"/>
        <dbReference type="EC" id="2.1.1.207"/>
    </reaction>
</comment>
<dbReference type="SUPFAM" id="SSF75217">
    <property type="entry name" value="alpha/beta knot"/>
    <property type="match status" value="1"/>
</dbReference>
<evidence type="ECO:0000313" key="9">
    <source>
        <dbReference type="Proteomes" id="UP001354971"/>
    </source>
</evidence>
<comment type="catalytic activity">
    <reaction evidence="6">
        <text>5-carboxymethylaminomethyluridine(34) in tRNA(Leu) + S-adenosyl-L-methionine = 5-carboxymethylaminomethyl-2'-O-methyluridine(34) in tRNA(Leu) + S-adenosyl-L-homocysteine + H(+)</text>
        <dbReference type="Rhea" id="RHEA:43088"/>
        <dbReference type="Rhea" id="RHEA-COMP:10333"/>
        <dbReference type="Rhea" id="RHEA-COMP:10334"/>
        <dbReference type="ChEBI" id="CHEBI:15378"/>
        <dbReference type="ChEBI" id="CHEBI:57856"/>
        <dbReference type="ChEBI" id="CHEBI:59789"/>
        <dbReference type="ChEBI" id="CHEBI:74508"/>
        <dbReference type="ChEBI" id="CHEBI:74511"/>
        <dbReference type="EC" id="2.1.1.207"/>
    </reaction>
</comment>
<dbReference type="GO" id="GO:0008168">
    <property type="term" value="F:methyltransferase activity"/>
    <property type="evidence" value="ECO:0007669"/>
    <property type="project" value="UniProtKB-KW"/>
</dbReference>
<feature type="binding site" evidence="6">
    <location>
        <position position="127"/>
    </location>
    <ligand>
        <name>S-adenosyl-L-methionine</name>
        <dbReference type="ChEBI" id="CHEBI:59789"/>
    </ligand>
</feature>
<feature type="domain" description="tRNA/rRNA methyltransferase SpoU type" evidence="7">
    <location>
        <begin position="2"/>
        <end position="138"/>
    </location>
</feature>
<name>A0ABU7LRB6_9PROT</name>
<comment type="similarity">
    <text evidence="6">Belongs to the class IV-like SAM-binding methyltransferase superfamily. RNA methyltransferase TrmH family. TrmL subfamily.</text>
</comment>
<evidence type="ECO:0000313" key="8">
    <source>
        <dbReference type="EMBL" id="MEE2526457.1"/>
    </source>
</evidence>
<dbReference type="EC" id="2.1.1.207" evidence="6"/>
<dbReference type="Pfam" id="PF00588">
    <property type="entry name" value="SpoU_methylase"/>
    <property type="match status" value="1"/>
</dbReference>
<evidence type="ECO:0000256" key="3">
    <source>
        <dbReference type="ARBA" id="ARBA00022679"/>
    </source>
</evidence>
<evidence type="ECO:0000256" key="5">
    <source>
        <dbReference type="ARBA" id="ARBA00022694"/>
    </source>
</evidence>
<dbReference type="HAMAP" id="MF_01885">
    <property type="entry name" value="tRNA_methyltr_TrmL"/>
    <property type="match status" value="1"/>
</dbReference>
<protein>
    <recommendedName>
        <fullName evidence="6">tRNA (cytidine(34)-2'-O)-methyltransferase</fullName>
        <ecNumber evidence="6">2.1.1.207</ecNumber>
    </recommendedName>
    <alternativeName>
        <fullName evidence="6">tRNA (cytidine/uridine-2'-O-)-methyltransferase TrmL</fullName>
    </alternativeName>
</protein>
<dbReference type="InterPro" id="IPR001537">
    <property type="entry name" value="SpoU_MeTrfase"/>
</dbReference>
<feature type="binding site" evidence="6">
    <location>
        <position position="119"/>
    </location>
    <ligand>
        <name>S-adenosyl-L-methionine</name>
        <dbReference type="ChEBI" id="CHEBI:59789"/>
    </ligand>
</feature>
<keyword evidence="2 6" id="KW-0489">Methyltransferase</keyword>
<comment type="subcellular location">
    <subcellularLocation>
        <location evidence="6">Cytoplasm</location>
    </subcellularLocation>
</comment>
<dbReference type="InterPro" id="IPR029028">
    <property type="entry name" value="Alpha/beta_knot_MTases"/>
</dbReference>
<gene>
    <name evidence="6" type="primary">trmL</name>
    <name evidence="8" type="ORF">V0U79_08765</name>
</gene>